<dbReference type="EMBL" id="JACJVJ010000001">
    <property type="protein sequence ID" value="MBC2776169.1"/>
    <property type="molecule type" value="Genomic_DNA"/>
</dbReference>
<comment type="caution">
    <text evidence="6">The sequence shown here is derived from an EMBL/GenBank/DDBJ whole genome shotgun (WGS) entry which is preliminary data.</text>
</comment>
<keyword evidence="3 4" id="KW-0472">Membrane</keyword>
<keyword evidence="2 4" id="KW-1133">Transmembrane helix</keyword>
<name>A0A842HV98_9SPHN</name>
<accession>A0A842HV98</accession>
<evidence type="ECO:0000313" key="7">
    <source>
        <dbReference type="Proteomes" id="UP000564378"/>
    </source>
</evidence>
<organism evidence="6 7">
    <name type="scientific">Parasphingopyxis marina</name>
    <dbReference type="NCBI Taxonomy" id="2761622"/>
    <lineage>
        <taxon>Bacteria</taxon>
        <taxon>Pseudomonadati</taxon>
        <taxon>Pseudomonadota</taxon>
        <taxon>Alphaproteobacteria</taxon>
        <taxon>Sphingomonadales</taxon>
        <taxon>Sphingomonadaceae</taxon>
        <taxon>Parasphingopyxis</taxon>
    </lineage>
</organism>
<dbReference type="RefSeq" id="WP_185799479.1">
    <property type="nucleotide sequence ID" value="NZ_JACJVJ010000001.1"/>
</dbReference>
<proteinExistence type="predicted"/>
<evidence type="ECO:0000256" key="1">
    <source>
        <dbReference type="ARBA" id="ARBA00022692"/>
    </source>
</evidence>
<evidence type="ECO:0000256" key="4">
    <source>
        <dbReference type="SAM" id="Phobius"/>
    </source>
</evidence>
<sequence length="74" mass="8112">MQIFLIILLVAAMAATLFFLVRGIVQFLKTTEEDLLGDGPNRSGQLQNKAMQGRIAMQAIAVVIVLLLLLLMGR</sequence>
<dbReference type="Proteomes" id="UP000564378">
    <property type="component" value="Unassembled WGS sequence"/>
</dbReference>
<reference evidence="6 7" key="1">
    <citation type="submission" date="2020-08" db="EMBL/GenBank/DDBJ databases">
        <title>Draft genome sequence of Parasphingopyxis sp. GrpM-11.</title>
        <authorList>
            <person name="Oh J."/>
            <person name="Roh D.-H."/>
        </authorList>
    </citation>
    <scope>NUCLEOTIDE SEQUENCE [LARGE SCALE GENOMIC DNA]</scope>
    <source>
        <strain evidence="6 7">GrpM-11</strain>
    </source>
</reference>
<keyword evidence="1 4" id="KW-0812">Transmembrane</keyword>
<feature type="transmembrane region" description="Helical" evidence="4">
    <location>
        <begin position="55"/>
        <end position="73"/>
    </location>
</feature>
<dbReference type="PROSITE" id="PS51503">
    <property type="entry name" value="HIG1"/>
    <property type="match status" value="1"/>
</dbReference>
<protein>
    <submittedName>
        <fullName evidence="6">Twin transmembrane helix small protein</fullName>
    </submittedName>
</protein>
<dbReference type="Pfam" id="PF04588">
    <property type="entry name" value="HIG_1_N"/>
    <property type="match status" value="1"/>
</dbReference>
<evidence type="ECO:0000256" key="2">
    <source>
        <dbReference type="ARBA" id="ARBA00022989"/>
    </source>
</evidence>
<evidence type="ECO:0000259" key="5">
    <source>
        <dbReference type="PROSITE" id="PS51503"/>
    </source>
</evidence>
<feature type="domain" description="HIG1" evidence="5">
    <location>
        <begin position="1"/>
        <end position="74"/>
    </location>
</feature>
<evidence type="ECO:0000313" key="6">
    <source>
        <dbReference type="EMBL" id="MBC2776169.1"/>
    </source>
</evidence>
<dbReference type="NCBIfam" id="NF033233">
    <property type="entry name" value="twin_helix"/>
    <property type="match status" value="1"/>
</dbReference>
<evidence type="ECO:0000256" key="3">
    <source>
        <dbReference type="ARBA" id="ARBA00023136"/>
    </source>
</evidence>
<keyword evidence="7" id="KW-1185">Reference proteome</keyword>
<dbReference type="AlphaFoldDB" id="A0A842HV98"/>
<gene>
    <name evidence="6" type="ORF">H6P80_00915</name>
</gene>
<dbReference type="InterPro" id="IPR007667">
    <property type="entry name" value="Hypoxia_induced_domain"/>
</dbReference>